<organism evidence="4 5">
    <name type="scientific">Globisporangium ultimum (strain ATCC 200006 / CBS 805.95 / DAOM BR144)</name>
    <name type="common">Pythium ultimum</name>
    <dbReference type="NCBI Taxonomy" id="431595"/>
    <lineage>
        <taxon>Eukaryota</taxon>
        <taxon>Sar</taxon>
        <taxon>Stramenopiles</taxon>
        <taxon>Oomycota</taxon>
        <taxon>Peronosporomycetes</taxon>
        <taxon>Pythiales</taxon>
        <taxon>Pythiaceae</taxon>
        <taxon>Globisporangium</taxon>
    </lineage>
</organism>
<dbReference type="Proteomes" id="UP000019132">
    <property type="component" value="Unassembled WGS sequence"/>
</dbReference>
<dbReference type="PANTHER" id="PTHR16517">
    <property type="entry name" value="TUBBY-RELATED"/>
    <property type="match status" value="1"/>
</dbReference>
<dbReference type="Pfam" id="PF01167">
    <property type="entry name" value="Tub"/>
    <property type="match status" value="1"/>
</dbReference>
<reference evidence="5" key="2">
    <citation type="submission" date="2010-04" db="EMBL/GenBank/DDBJ databases">
        <authorList>
            <person name="Buell R."/>
            <person name="Hamilton J."/>
            <person name="Hostetler J."/>
        </authorList>
    </citation>
    <scope>NUCLEOTIDE SEQUENCE [LARGE SCALE GENOMIC DNA]</scope>
    <source>
        <strain evidence="5">DAOM:BR144</strain>
    </source>
</reference>
<dbReference type="SUPFAM" id="SSF54518">
    <property type="entry name" value="Tubby C-terminal domain-like"/>
    <property type="match status" value="1"/>
</dbReference>
<reference evidence="5" key="1">
    <citation type="journal article" date="2010" name="Genome Biol.">
        <title>Genome sequence of the necrotrophic plant pathogen Pythium ultimum reveals original pathogenicity mechanisms and effector repertoire.</title>
        <authorList>
            <person name="Levesque C.A."/>
            <person name="Brouwer H."/>
            <person name="Cano L."/>
            <person name="Hamilton J.P."/>
            <person name="Holt C."/>
            <person name="Huitema E."/>
            <person name="Raffaele S."/>
            <person name="Robideau G.P."/>
            <person name="Thines M."/>
            <person name="Win J."/>
            <person name="Zerillo M.M."/>
            <person name="Beakes G.W."/>
            <person name="Boore J.L."/>
            <person name="Busam D."/>
            <person name="Dumas B."/>
            <person name="Ferriera S."/>
            <person name="Fuerstenberg S.I."/>
            <person name="Gachon C.M."/>
            <person name="Gaulin E."/>
            <person name="Govers F."/>
            <person name="Grenville-Briggs L."/>
            <person name="Horner N."/>
            <person name="Hostetler J."/>
            <person name="Jiang R.H."/>
            <person name="Johnson J."/>
            <person name="Krajaejun T."/>
            <person name="Lin H."/>
            <person name="Meijer H.J."/>
            <person name="Moore B."/>
            <person name="Morris P."/>
            <person name="Phuntmart V."/>
            <person name="Puiu D."/>
            <person name="Shetty J."/>
            <person name="Stajich J.E."/>
            <person name="Tripathy S."/>
            <person name="Wawra S."/>
            <person name="van West P."/>
            <person name="Whitty B.R."/>
            <person name="Coutinho P.M."/>
            <person name="Henrissat B."/>
            <person name="Martin F."/>
            <person name="Thomas P.D."/>
            <person name="Tyler B.M."/>
            <person name="De Vries R.P."/>
            <person name="Kamoun S."/>
            <person name="Yandell M."/>
            <person name="Tisserat N."/>
            <person name="Buell C.R."/>
        </authorList>
    </citation>
    <scope>NUCLEOTIDE SEQUENCE</scope>
    <source>
        <strain evidence="5">DAOM:BR144</strain>
    </source>
</reference>
<feature type="compositionally biased region" description="Basic and acidic residues" evidence="2">
    <location>
        <begin position="110"/>
        <end position="121"/>
    </location>
</feature>
<evidence type="ECO:0000259" key="3">
    <source>
        <dbReference type="Pfam" id="PF01167"/>
    </source>
</evidence>
<dbReference type="AlphaFoldDB" id="K3WRQ8"/>
<dbReference type="InterPro" id="IPR025659">
    <property type="entry name" value="Tubby-like_C"/>
</dbReference>
<dbReference type="PRINTS" id="PR01573">
    <property type="entry name" value="SUPERTUBBY"/>
</dbReference>
<protein>
    <recommendedName>
        <fullName evidence="3">Tubby C-terminal domain-containing protein</fullName>
    </recommendedName>
</protein>
<dbReference type="PANTHER" id="PTHR16517:SF7">
    <property type="entry name" value="PROTEIN KING TUBBY"/>
    <property type="match status" value="1"/>
</dbReference>
<dbReference type="EnsemblProtists" id="PYU1_T007652">
    <property type="protein sequence ID" value="PYU1_T007652"/>
    <property type="gene ID" value="PYU1_G007636"/>
</dbReference>
<feature type="domain" description="Tubby C-terminal" evidence="3">
    <location>
        <begin position="358"/>
        <end position="603"/>
    </location>
</feature>
<feature type="compositionally biased region" description="Gly residues" evidence="2">
    <location>
        <begin position="136"/>
        <end position="147"/>
    </location>
</feature>
<name>K3WRQ8_GLOUD</name>
<feature type="region of interest" description="Disordered" evidence="2">
    <location>
        <begin position="1"/>
        <end position="149"/>
    </location>
</feature>
<evidence type="ECO:0000313" key="4">
    <source>
        <dbReference type="EnsemblProtists" id="PYU1_T007652"/>
    </source>
</evidence>
<sequence length="608" mass="67345">MFMNDSSFDDDGGRCRSKRGSHVDNVSDAVESLSLDDKRPSKGYGAPHPNSLKDDDDIDALGDGDDYLSGSRTSVIQQQRDLQKKKLQERMGGGVVRTSLPKQYSAPRSLDVDEKPSRFGRDDDDDDVLPTRRGNSGTGRGGSGVHGGPTTVIAIEAPRATPITIATEIEEDVGKRRTVIAIVAGVTTGIVILDETATEIANETVTVDVTENAKEIVIVSATMIVTVTVAVVIASLPPKVAAVEQVRRIMEEARRETRMIMLNGAVEAKILMRRQQKRTNSSSNEAAVVGIAMMTTTTLGIAEVEAARRMAVLAINPVLDHALVPVQGRGRGRDLHLQICRLTMNPKLDMADMKTFLLRPIPKAYDVLECYIERNKSGANKMFPEYCLYMKEGDRFLLTAKKRPKNRTSNYLISMQRGDLSRRGSDNYIGKLRANFLGTEFAIYDNGVNPKDADTQTITSNPAGIRQELGISMYAANVLGHRGPRKMKVCVPRVREDGTRVVWRPLTKEDEMVNKCKEQDHTNLTYLINKPPRWNDQVCAYVLNFNGRVTMASVKNFQLVTPEDQETVVLQFGRVGKDLFTMDFRWPLCPLQAFAITLSSFDSKLACE</sequence>
<dbReference type="EMBL" id="GL376585">
    <property type="status" value="NOT_ANNOTATED_CDS"/>
    <property type="molecule type" value="Genomic_DNA"/>
</dbReference>
<keyword evidence="5" id="KW-1185">Reference proteome</keyword>
<feature type="compositionally biased region" description="Acidic residues" evidence="2">
    <location>
        <begin position="54"/>
        <end position="66"/>
    </location>
</feature>
<dbReference type="eggNOG" id="KOG2502">
    <property type="taxonomic scope" value="Eukaryota"/>
</dbReference>
<dbReference type="HOGENOM" id="CLU_028236_6_0_1"/>
<evidence type="ECO:0000313" key="5">
    <source>
        <dbReference type="Proteomes" id="UP000019132"/>
    </source>
</evidence>
<dbReference type="VEuPathDB" id="FungiDB:PYU1_G007636"/>
<proteinExistence type="inferred from homology"/>
<accession>K3WRQ8</accession>
<dbReference type="InParanoid" id="K3WRQ8"/>
<dbReference type="STRING" id="431595.K3WRQ8"/>
<evidence type="ECO:0000256" key="2">
    <source>
        <dbReference type="SAM" id="MobiDB-lite"/>
    </source>
</evidence>
<comment type="similarity">
    <text evidence="1">Belongs to the TUB family.</text>
</comment>
<dbReference type="Gene3D" id="3.20.90.10">
    <property type="entry name" value="Tubby Protein, Chain A"/>
    <property type="match status" value="1"/>
</dbReference>
<dbReference type="InterPro" id="IPR000007">
    <property type="entry name" value="Tubby_C"/>
</dbReference>
<reference evidence="4" key="3">
    <citation type="submission" date="2015-02" db="UniProtKB">
        <authorList>
            <consortium name="EnsemblProtists"/>
        </authorList>
    </citation>
    <scope>IDENTIFICATION</scope>
    <source>
        <strain evidence="4">DAOM BR144</strain>
    </source>
</reference>
<evidence type="ECO:0000256" key="1">
    <source>
        <dbReference type="ARBA" id="ARBA00007129"/>
    </source>
</evidence>